<dbReference type="Pfam" id="PF16321">
    <property type="entry name" value="Ribosom_S30AE_C"/>
    <property type="match status" value="1"/>
</dbReference>
<dbReference type="Proteomes" id="UP000006265">
    <property type="component" value="Unassembled WGS sequence"/>
</dbReference>
<evidence type="ECO:0000259" key="1">
    <source>
        <dbReference type="Pfam" id="PF16321"/>
    </source>
</evidence>
<dbReference type="PANTHER" id="PTHR33231:SF1">
    <property type="entry name" value="30S RIBOSOMAL PROTEIN"/>
    <property type="match status" value="1"/>
</dbReference>
<accession>K5BIP5</accession>
<dbReference type="PATRIC" id="fig|1122247.3.peg.4121"/>
<dbReference type="Gene3D" id="3.30.505.50">
    <property type="entry name" value="Sigma 54 modulation/S30EA ribosomal protein, C-terminal domain"/>
    <property type="match status" value="1"/>
</dbReference>
<name>K5BIP5_MYCHD</name>
<dbReference type="AlphaFoldDB" id="K5BIP5"/>
<evidence type="ECO:0000313" key="3">
    <source>
        <dbReference type="Proteomes" id="UP000006265"/>
    </source>
</evidence>
<dbReference type="PANTHER" id="PTHR33231">
    <property type="entry name" value="30S RIBOSOMAL PROTEIN"/>
    <property type="match status" value="1"/>
</dbReference>
<dbReference type="eggNOG" id="COG1544">
    <property type="taxonomic scope" value="Bacteria"/>
</dbReference>
<dbReference type="GO" id="GO:0022627">
    <property type="term" value="C:cytosolic small ribosomal subunit"/>
    <property type="evidence" value="ECO:0007669"/>
    <property type="project" value="TreeGrafter"/>
</dbReference>
<evidence type="ECO:0000313" key="2">
    <source>
        <dbReference type="EMBL" id="EKF21724.1"/>
    </source>
</evidence>
<dbReference type="GO" id="GO:0045900">
    <property type="term" value="P:negative regulation of translational elongation"/>
    <property type="evidence" value="ECO:0007669"/>
    <property type="project" value="TreeGrafter"/>
</dbReference>
<dbReference type="InterPro" id="IPR038416">
    <property type="entry name" value="Ribosom_S30AE_C_sf"/>
</dbReference>
<dbReference type="RefSeq" id="WP_005631410.1">
    <property type="nucleotide sequence ID" value="NZ_AMRA01000116.1"/>
</dbReference>
<proteinExistence type="predicted"/>
<dbReference type="EMBL" id="AMRA01000116">
    <property type="protein sequence ID" value="EKF21724.1"/>
    <property type="molecule type" value="Genomic_DNA"/>
</dbReference>
<keyword evidence="3" id="KW-1185">Reference proteome</keyword>
<dbReference type="STRING" id="1122247.GCA_000379865_03747"/>
<dbReference type="InterPro" id="IPR050574">
    <property type="entry name" value="HPF/YfiA_ribosome-assoc"/>
</dbReference>
<dbReference type="InterPro" id="IPR032528">
    <property type="entry name" value="Ribosom_S30AE_C"/>
</dbReference>
<organism evidence="2 3">
    <name type="scientific">Mycolicibacterium hassiacum (strain DSM 44199 / CIP 105218 / JCM 12690 / 3849)</name>
    <name type="common">Mycobacterium hassiacum</name>
    <dbReference type="NCBI Taxonomy" id="1122247"/>
    <lineage>
        <taxon>Bacteria</taxon>
        <taxon>Bacillati</taxon>
        <taxon>Actinomycetota</taxon>
        <taxon>Actinomycetes</taxon>
        <taxon>Mycobacteriales</taxon>
        <taxon>Mycobacteriaceae</taxon>
        <taxon>Mycolicibacterium</taxon>
    </lineage>
</organism>
<protein>
    <recommendedName>
        <fullName evidence="1">Sigma 54 modulation/S30EA ribosomal protein C-terminal domain-containing protein</fullName>
    </recommendedName>
</protein>
<gene>
    <name evidence="2" type="ORF">C731_4294</name>
</gene>
<feature type="domain" description="Sigma 54 modulation/S30EA ribosomal protein C-terminal" evidence="1">
    <location>
        <begin position="128"/>
        <end position="180"/>
    </location>
</feature>
<dbReference type="GO" id="GO:0043024">
    <property type="term" value="F:ribosomal small subunit binding"/>
    <property type="evidence" value="ECO:0007669"/>
    <property type="project" value="TreeGrafter"/>
</dbReference>
<comment type="caution">
    <text evidence="2">The sequence shown here is derived from an EMBL/GenBank/DDBJ whole genome shotgun (WGS) entry which is preliminary data.</text>
</comment>
<dbReference type="OrthoDB" id="3825664at2"/>
<sequence>MTSLSVSAEPGTDPAFPEVTVRSELDVDSDEIAGTVARAVGEVLQYRGIRGGARVRLGRPAVVDGAAVIQANLRVRDKAVRMQTVSESLDFWEPAMKRLDRQIVRAWGPWQPRPWPDPSRIILTAPDDAKIVRRKEVPLARITPWYAAEIMDAMDYNVHLFTDAETGEEAVVFRAGPTGLRLSRQFHVRPPREPGPDALVVNSRPAPELTEDDALDRLCEHSLRFMFFTDANTGRGKLLYPRYDGNIGLIAPE</sequence>
<reference evidence="2 3" key="1">
    <citation type="journal article" date="2012" name="J. Bacteriol.">
        <title>Genome sequence of Mycobacterium hassiacum DSM 44199, a rare source of heat-stable mycobacterial proteins.</title>
        <authorList>
            <person name="Tiago I."/>
            <person name="Maranha A."/>
            <person name="Mendes V."/>
            <person name="Alarico S."/>
            <person name="Moynihan P.J."/>
            <person name="Clarke A.J."/>
            <person name="Macedo-Ribeiro S."/>
            <person name="Pereira P.J."/>
            <person name="Empadinhas N."/>
        </authorList>
    </citation>
    <scope>NUCLEOTIDE SEQUENCE [LARGE SCALE GENOMIC DNA]</scope>
    <source>
        <strain evidence="3">DSM 44199 / CIP 105218 / JCM 12690 / 3849</strain>
    </source>
</reference>